<evidence type="ECO:0000256" key="1">
    <source>
        <dbReference type="SAM" id="MobiDB-lite"/>
    </source>
</evidence>
<dbReference type="AlphaFoldDB" id="A0A645B508"/>
<evidence type="ECO:0000313" key="2">
    <source>
        <dbReference type="EMBL" id="MPM56804.1"/>
    </source>
</evidence>
<gene>
    <name evidence="2" type="ORF">SDC9_103619</name>
</gene>
<name>A0A645B508_9ZZZZ</name>
<protein>
    <submittedName>
        <fullName evidence="2">Uncharacterized protein</fullName>
    </submittedName>
</protein>
<accession>A0A645B508</accession>
<sequence length="105" mass="11585">MIADVAAHLQRRALPSGRAATQVGQDGPDKNSRQQQNRQALAHADRIDDVVGSLTLRPCQLVKANNEQSRQWQAPQQKDMGLSIFRGPLHAQMKQYAHHAAAKAN</sequence>
<organism evidence="2">
    <name type="scientific">bioreactor metagenome</name>
    <dbReference type="NCBI Taxonomy" id="1076179"/>
    <lineage>
        <taxon>unclassified sequences</taxon>
        <taxon>metagenomes</taxon>
        <taxon>ecological metagenomes</taxon>
    </lineage>
</organism>
<dbReference type="EMBL" id="VSSQ01015937">
    <property type="protein sequence ID" value="MPM56804.1"/>
    <property type="molecule type" value="Genomic_DNA"/>
</dbReference>
<proteinExistence type="predicted"/>
<comment type="caution">
    <text evidence="2">The sequence shown here is derived from an EMBL/GenBank/DDBJ whole genome shotgun (WGS) entry which is preliminary data.</text>
</comment>
<reference evidence="2" key="1">
    <citation type="submission" date="2019-08" db="EMBL/GenBank/DDBJ databases">
        <authorList>
            <person name="Kucharzyk K."/>
            <person name="Murdoch R.W."/>
            <person name="Higgins S."/>
            <person name="Loffler F."/>
        </authorList>
    </citation>
    <scope>NUCLEOTIDE SEQUENCE</scope>
</reference>
<feature type="region of interest" description="Disordered" evidence="1">
    <location>
        <begin position="10"/>
        <end position="45"/>
    </location>
</feature>